<feature type="transmembrane region" description="Helical" evidence="7">
    <location>
        <begin position="52"/>
        <end position="71"/>
    </location>
</feature>
<dbReference type="Gene3D" id="1.20.1250.20">
    <property type="entry name" value="MFS general substrate transporter like domains"/>
    <property type="match status" value="1"/>
</dbReference>
<keyword evidence="5 7" id="KW-1133">Transmembrane helix</keyword>
<dbReference type="PANTHER" id="PTHR23501">
    <property type="entry name" value="MAJOR FACILITATOR SUPERFAMILY"/>
    <property type="match status" value="1"/>
</dbReference>
<accession>A0A6J6BBX8</accession>
<evidence type="ECO:0000256" key="4">
    <source>
        <dbReference type="ARBA" id="ARBA00022692"/>
    </source>
</evidence>
<evidence type="ECO:0000256" key="5">
    <source>
        <dbReference type="ARBA" id="ARBA00022989"/>
    </source>
</evidence>
<keyword evidence="6 7" id="KW-0472">Membrane</keyword>
<evidence type="ECO:0000313" key="10">
    <source>
        <dbReference type="EMBL" id="CAB4618228.1"/>
    </source>
</evidence>
<reference evidence="9" key="1">
    <citation type="submission" date="2020-05" db="EMBL/GenBank/DDBJ databases">
        <authorList>
            <person name="Chiriac C."/>
            <person name="Salcher M."/>
            <person name="Ghai R."/>
            <person name="Kavagutti S V."/>
        </authorList>
    </citation>
    <scope>NUCLEOTIDE SEQUENCE</scope>
</reference>
<feature type="transmembrane region" description="Helical" evidence="7">
    <location>
        <begin position="279"/>
        <end position="301"/>
    </location>
</feature>
<comment type="subcellular location">
    <subcellularLocation>
        <location evidence="1">Cell membrane</location>
        <topology evidence="1">Multi-pass membrane protein</topology>
    </subcellularLocation>
</comment>
<dbReference type="InterPro" id="IPR011701">
    <property type="entry name" value="MFS"/>
</dbReference>
<dbReference type="EMBL" id="CAEZSP010000004">
    <property type="protein sequence ID" value="CAB4536345.1"/>
    <property type="molecule type" value="Genomic_DNA"/>
</dbReference>
<feature type="transmembrane region" description="Helical" evidence="7">
    <location>
        <begin position="144"/>
        <end position="163"/>
    </location>
</feature>
<evidence type="ECO:0000259" key="8">
    <source>
        <dbReference type="PROSITE" id="PS50850"/>
    </source>
</evidence>
<feature type="transmembrane region" description="Helical" evidence="7">
    <location>
        <begin position="15"/>
        <end position="40"/>
    </location>
</feature>
<feature type="transmembrane region" description="Helical" evidence="7">
    <location>
        <begin position="368"/>
        <end position="390"/>
    </location>
</feature>
<dbReference type="Gene3D" id="1.20.1720.10">
    <property type="entry name" value="Multidrug resistance protein D"/>
    <property type="match status" value="1"/>
</dbReference>
<keyword evidence="4 7" id="KW-0812">Transmembrane</keyword>
<dbReference type="FunFam" id="1.20.1720.10:FF:000004">
    <property type="entry name" value="EmrB/QacA family drug resistance transporter"/>
    <property type="match status" value="1"/>
</dbReference>
<feature type="transmembrane region" description="Helical" evidence="7">
    <location>
        <begin position="210"/>
        <end position="230"/>
    </location>
</feature>
<sequence>MNTNAPAKELTHREIMVILGGLMTGLLLAALDQTIVSTALKSIVEDFQGLEHYTWVVTAYLLTSTASTPLYGKISDLYGRRIVFQFAIVTFLIGSLLAGAAQDMNQLIATRALQGLGAGGLMALTFVIIGDIVPPRERGRYQGYFGAVWGLSSVAGPLLGGFFSDRETILGFDGWRWIFYINIPFGIAALVITSAVLHLPRVKREHSIDYLGAILLVTGVTSILLAVSVYGPQEGWSDSRTIGYLSVGLILSALFVWWESKAKEPIIPLSLFKNHTFTLTSILGAIIGAGMFGAIVMLPLYMQVVKGYSATDAGLKLIPLMLGIVTTSILSGKLISKHGHYKRFPIMGTAIMTIGLLFMYRLGIDTPYWQLSIYAVMVGAGLGLSMQTIVIALQNSVEFKDMGVATSSNTFFRSLGSVFGTALFGAILTNRLGHYLTTNIAEIRANNPDVVNGIDPQKLQDVQSNTSIIAELPPQVQSAVLDAFVHSFQIVFITAAPVVAIGFFVALFLRETPLRTSEDYAAARKESAGDAIG</sequence>
<dbReference type="NCBIfam" id="TIGR00711">
    <property type="entry name" value="efflux_EmrB"/>
    <property type="match status" value="1"/>
</dbReference>
<dbReference type="InterPro" id="IPR004638">
    <property type="entry name" value="EmrB-like"/>
</dbReference>
<protein>
    <submittedName>
        <fullName evidence="9">Unannotated protein</fullName>
    </submittedName>
</protein>
<dbReference type="InterPro" id="IPR036259">
    <property type="entry name" value="MFS_trans_sf"/>
</dbReference>
<feature type="transmembrane region" description="Helical" evidence="7">
    <location>
        <begin position="313"/>
        <end position="332"/>
    </location>
</feature>
<dbReference type="GO" id="GO:0005886">
    <property type="term" value="C:plasma membrane"/>
    <property type="evidence" value="ECO:0007669"/>
    <property type="project" value="UniProtKB-SubCell"/>
</dbReference>
<dbReference type="InterPro" id="IPR020846">
    <property type="entry name" value="MFS_dom"/>
</dbReference>
<evidence type="ECO:0000256" key="3">
    <source>
        <dbReference type="ARBA" id="ARBA00022475"/>
    </source>
</evidence>
<proteinExistence type="predicted"/>
<feature type="transmembrane region" description="Helical" evidence="7">
    <location>
        <begin position="175"/>
        <end position="198"/>
    </location>
</feature>
<dbReference type="GO" id="GO:0022857">
    <property type="term" value="F:transmembrane transporter activity"/>
    <property type="evidence" value="ECO:0007669"/>
    <property type="project" value="InterPro"/>
</dbReference>
<feature type="transmembrane region" description="Helical" evidence="7">
    <location>
        <begin position="488"/>
        <end position="509"/>
    </location>
</feature>
<dbReference type="PANTHER" id="PTHR23501:SF197">
    <property type="entry name" value="COMD"/>
    <property type="match status" value="1"/>
</dbReference>
<feature type="domain" description="Major facilitator superfamily (MFS) profile" evidence="8">
    <location>
        <begin position="18"/>
        <end position="514"/>
    </location>
</feature>
<evidence type="ECO:0000256" key="2">
    <source>
        <dbReference type="ARBA" id="ARBA00022448"/>
    </source>
</evidence>
<evidence type="ECO:0000313" key="9">
    <source>
        <dbReference type="EMBL" id="CAB4536345.1"/>
    </source>
</evidence>
<feature type="transmembrane region" description="Helical" evidence="7">
    <location>
        <begin position="344"/>
        <end position="362"/>
    </location>
</feature>
<organism evidence="9">
    <name type="scientific">freshwater metagenome</name>
    <dbReference type="NCBI Taxonomy" id="449393"/>
    <lineage>
        <taxon>unclassified sequences</taxon>
        <taxon>metagenomes</taxon>
        <taxon>ecological metagenomes</taxon>
    </lineage>
</organism>
<keyword evidence="3" id="KW-1003">Cell membrane</keyword>
<dbReference type="CDD" id="cd17502">
    <property type="entry name" value="MFS_Azr1_MDR_like"/>
    <property type="match status" value="1"/>
</dbReference>
<gene>
    <name evidence="9" type="ORF">UFOPK1440_00169</name>
    <name evidence="10" type="ORF">UFOPK1946_00234</name>
</gene>
<evidence type="ECO:0000256" key="6">
    <source>
        <dbReference type="ARBA" id="ARBA00023136"/>
    </source>
</evidence>
<feature type="transmembrane region" description="Helical" evidence="7">
    <location>
        <begin position="113"/>
        <end position="132"/>
    </location>
</feature>
<dbReference type="PRINTS" id="PR01036">
    <property type="entry name" value="TCRTETB"/>
</dbReference>
<keyword evidence="2" id="KW-0813">Transport</keyword>
<evidence type="ECO:0000256" key="7">
    <source>
        <dbReference type="SAM" id="Phobius"/>
    </source>
</evidence>
<dbReference type="Pfam" id="PF07690">
    <property type="entry name" value="MFS_1"/>
    <property type="match status" value="1"/>
</dbReference>
<dbReference type="AlphaFoldDB" id="A0A6J6BBX8"/>
<dbReference type="PROSITE" id="PS50850">
    <property type="entry name" value="MFS"/>
    <property type="match status" value="1"/>
</dbReference>
<dbReference type="EMBL" id="CAEZVG010000005">
    <property type="protein sequence ID" value="CAB4618228.1"/>
    <property type="molecule type" value="Genomic_DNA"/>
</dbReference>
<name>A0A6J6BBX8_9ZZZZ</name>
<dbReference type="SUPFAM" id="SSF103473">
    <property type="entry name" value="MFS general substrate transporter"/>
    <property type="match status" value="1"/>
</dbReference>
<feature type="transmembrane region" description="Helical" evidence="7">
    <location>
        <begin position="83"/>
        <end position="101"/>
    </location>
</feature>
<evidence type="ECO:0000256" key="1">
    <source>
        <dbReference type="ARBA" id="ARBA00004651"/>
    </source>
</evidence>
<feature type="transmembrane region" description="Helical" evidence="7">
    <location>
        <begin position="242"/>
        <end position="258"/>
    </location>
</feature>